<dbReference type="SUPFAM" id="SSF53756">
    <property type="entry name" value="UDP-Glycosyltransferase/glycogen phosphorylase"/>
    <property type="match status" value="1"/>
</dbReference>
<dbReference type="AlphaFoldDB" id="A0A2Z4IQ26"/>
<proteinExistence type="predicted"/>
<dbReference type="Gene3D" id="3.40.50.2000">
    <property type="entry name" value="Glycogen Phosphorylase B"/>
    <property type="match status" value="2"/>
</dbReference>
<dbReference type="KEGG" id="est:DN752_21540"/>
<dbReference type="InterPro" id="IPR028098">
    <property type="entry name" value="Glyco_trans_4-like_N"/>
</dbReference>
<reference evidence="2 3" key="1">
    <citation type="submission" date="2018-06" db="EMBL/GenBank/DDBJ databases">
        <title>Echinicola strongylocentroti sp. nov., isolated from a sea urchin Strongylocentrotus intermedius.</title>
        <authorList>
            <person name="Bae S.S."/>
        </authorList>
    </citation>
    <scope>NUCLEOTIDE SEQUENCE [LARGE SCALE GENOMIC DNA]</scope>
    <source>
        <strain evidence="2 3">MEBiC08714</strain>
    </source>
</reference>
<feature type="domain" description="Glycosyltransferase subfamily 4-like N-terminal" evidence="1">
    <location>
        <begin position="63"/>
        <end position="180"/>
    </location>
</feature>
<dbReference type="InterPro" id="IPR050194">
    <property type="entry name" value="Glycosyltransferase_grp1"/>
</dbReference>
<evidence type="ECO:0000313" key="2">
    <source>
        <dbReference type="EMBL" id="AWW33281.1"/>
    </source>
</evidence>
<dbReference type="EMBL" id="CP030041">
    <property type="protein sequence ID" value="AWW33281.1"/>
    <property type="molecule type" value="Genomic_DNA"/>
</dbReference>
<keyword evidence="3" id="KW-1185">Reference proteome</keyword>
<name>A0A2Z4IQ26_9BACT</name>
<dbReference type="GO" id="GO:0016757">
    <property type="term" value="F:glycosyltransferase activity"/>
    <property type="evidence" value="ECO:0007669"/>
    <property type="project" value="TreeGrafter"/>
</dbReference>
<dbReference type="CDD" id="cd03801">
    <property type="entry name" value="GT4_PimA-like"/>
    <property type="match status" value="1"/>
</dbReference>
<protein>
    <submittedName>
        <fullName evidence="2">Glycosyl transferase family 1</fullName>
    </submittedName>
</protein>
<dbReference type="OrthoDB" id="9792269at2"/>
<organism evidence="2 3">
    <name type="scientific">Echinicola strongylocentroti</name>
    <dbReference type="NCBI Taxonomy" id="1795355"/>
    <lineage>
        <taxon>Bacteria</taxon>
        <taxon>Pseudomonadati</taxon>
        <taxon>Bacteroidota</taxon>
        <taxon>Cytophagia</taxon>
        <taxon>Cytophagales</taxon>
        <taxon>Cyclobacteriaceae</taxon>
        <taxon>Echinicola</taxon>
    </lineage>
</organism>
<gene>
    <name evidence="2" type="ORF">DN752_21540</name>
</gene>
<dbReference type="PANTHER" id="PTHR45947">
    <property type="entry name" value="SULFOQUINOVOSYL TRANSFERASE SQD2"/>
    <property type="match status" value="1"/>
</dbReference>
<sequence>MATNISTTTFATLKENHNGTKVISKSKMKVLFVSSGNLKNFEVAPFIKVQGDSLISENIEVDYFRVLGKGIKGYFSNVKRLRRHLRKNNYDLIHAHFTLSAWVAVLAKPNLPIVLSLMGTDAYGRVNKLSQNKPSLNYLTILSILIQPFVKKIISKSPNIEQVVWQKKKSHLLPNGVNMENLHPFEEDFRQELNLAPDKKYVLFLGNPKDLRKNYQQLHAIKDQLAEKNIEVIAPYPISHSLVFKYLNSVDALIMCSFQEGSPNVVKEAMACNCKGVFTDVGDVKYLINNTKGYQICDFSPEDLFDKINNVVYSQECEGRKRLFDLKLSVPEVASRLKNIYQTVLN</sequence>
<accession>A0A2Z4IQ26</accession>
<dbReference type="Pfam" id="PF13439">
    <property type="entry name" value="Glyco_transf_4"/>
    <property type="match status" value="1"/>
</dbReference>
<dbReference type="PANTHER" id="PTHR45947:SF15">
    <property type="entry name" value="TEICHURONIC ACID BIOSYNTHESIS GLYCOSYLTRANSFERASE TUAC-RELATED"/>
    <property type="match status" value="1"/>
</dbReference>
<dbReference type="Pfam" id="PF13692">
    <property type="entry name" value="Glyco_trans_1_4"/>
    <property type="match status" value="1"/>
</dbReference>
<evidence type="ECO:0000313" key="3">
    <source>
        <dbReference type="Proteomes" id="UP000248688"/>
    </source>
</evidence>
<dbReference type="Proteomes" id="UP000248688">
    <property type="component" value="Chromosome"/>
</dbReference>
<evidence type="ECO:0000259" key="1">
    <source>
        <dbReference type="Pfam" id="PF13439"/>
    </source>
</evidence>
<keyword evidence="2" id="KW-0808">Transferase</keyword>